<evidence type="ECO:0000256" key="2">
    <source>
        <dbReference type="SAM" id="Phobius"/>
    </source>
</evidence>
<dbReference type="Proteomes" id="UP001652660">
    <property type="component" value="Chromosome 7c"/>
</dbReference>
<keyword evidence="2" id="KW-0812">Transmembrane</keyword>
<dbReference type="PANTHER" id="PTHR46086">
    <property type="entry name" value="ALPHA/BETA-HYDROLASES SUPERFAMILY PROTEIN"/>
    <property type="match status" value="1"/>
</dbReference>
<proteinExistence type="predicted"/>
<dbReference type="InterPro" id="IPR002921">
    <property type="entry name" value="Fungal_lipase-type"/>
</dbReference>
<dbReference type="GeneID" id="113700084"/>
<dbReference type="InterPro" id="IPR029058">
    <property type="entry name" value="AB_hydrolase_fold"/>
</dbReference>
<dbReference type="RefSeq" id="XP_027076332.1">
    <property type="nucleotide sequence ID" value="XM_027220531.2"/>
</dbReference>
<dbReference type="GO" id="GO:0006629">
    <property type="term" value="P:lipid metabolic process"/>
    <property type="evidence" value="ECO:0007669"/>
    <property type="project" value="InterPro"/>
</dbReference>
<dbReference type="InterPro" id="IPR044819">
    <property type="entry name" value="OBL-like"/>
</dbReference>
<dbReference type="Pfam" id="PF01764">
    <property type="entry name" value="Lipase_3"/>
    <property type="match status" value="1"/>
</dbReference>
<evidence type="ECO:0000259" key="3">
    <source>
        <dbReference type="Pfam" id="PF01764"/>
    </source>
</evidence>
<accession>A0A6P6TEC9</accession>
<evidence type="ECO:0000313" key="5">
    <source>
        <dbReference type="RefSeq" id="XP_027076332.1"/>
    </source>
</evidence>
<gene>
    <name evidence="5" type="primary">LOC113700084</name>
</gene>
<protein>
    <submittedName>
        <fullName evidence="5">Triacylglycerol lipase OBL1-like</fullName>
    </submittedName>
</protein>
<dbReference type="PANTHER" id="PTHR46086:SF3">
    <property type="entry name" value="TRIACYLGLYCEROL LIPASE OBL1"/>
    <property type="match status" value="1"/>
</dbReference>
<organism evidence="4 5">
    <name type="scientific">Coffea arabica</name>
    <name type="common">Arabian coffee</name>
    <dbReference type="NCBI Taxonomy" id="13443"/>
    <lineage>
        <taxon>Eukaryota</taxon>
        <taxon>Viridiplantae</taxon>
        <taxon>Streptophyta</taxon>
        <taxon>Embryophyta</taxon>
        <taxon>Tracheophyta</taxon>
        <taxon>Spermatophyta</taxon>
        <taxon>Magnoliopsida</taxon>
        <taxon>eudicotyledons</taxon>
        <taxon>Gunneridae</taxon>
        <taxon>Pentapetalae</taxon>
        <taxon>asterids</taxon>
        <taxon>lamiids</taxon>
        <taxon>Gentianales</taxon>
        <taxon>Rubiaceae</taxon>
        <taxon>Ixoroideae</taxon>
        <taxon>Gardenieae complex</taxon>
        <taxon>Bertiereae - Coffeeae clade</taxon>
        <taxon>Coffeeae</taxon>
        <taxon>Coffea</taxon>
    </lineage>
</organism>
<keyword evidence="4" id="KW-1185">Reference proteome</keyword>
<keyword evidence="1" id="KW-0378">Hydrolase</keyword>
<dbReference type="CDD" id="cd00519">
    <property type="entry name" value="Lipase_3"/>
    <property type="match status" value="1"/>
</dbReference>
<evidence type="ECO:0000313" key="4">
    <source>
        <dbReference type="Proteomes" id="UP001652660"/>
    </source>
</evidence>
<dbReference type="OrthoDB" id="438440at2759"/>
<feature type="transmembrane region" description="Helical" evidence="2">
    <location>
        <begin position="58"/>
        <end position="81"/>
    </location>
</feature>
<dbReference type="SUPFAM" id="SSF53474">
    <property type="entry name" value="alpha/beta-Hydrolases"/>
    <property type="match status" value="1"/>
</dbReference>
<reference evidence="4" key="1">
    <citation type="journal article" date="2025" name="Foods">
        <title>Unveiling the Microbial Signatures of Arabica Coffee Cherries: Insights into Ripeness Specific Diversity, Functional Traits, and Implications for Quality and Safety.</title>
        <authorList>
            <consortium name="RefSeq"/>
            <person name="Tenea G.N."/>
            <person name="Cifuentes V."/>
            <person name="Reyes P."/>
            <person name="Cevallos-Vallejos M."/>
        </authorList>
    </citation>
    <scope>NUCLEOTIDE SEQUENCE [LARGE SCALE GENOMIC DNA]</scope>
</reference>
<keyword evidence="2" id="KW-0472">Membrane</keyword>
<dbReference type="AlphaFoldDB" id="A0A6P6TEC9"/>
<feature type="domain" description="Fungal lipase-type" evidence="3">
    <location>
        <begin position="210"/>
        <end position="365"/>
    </location>
</feature>
<name>A0A6P6TEC9_COFAR</name>
<evidence type="ECO:0000256" key="1">
    <source>
        <dbReference type="ARBA" id="ARBA00022801"/>
    </source>
</evidence>
<keyword evidence="2" id="KW-1133">Transmembrane helix</keyword>
<reference evidence="5" key="2">
    <citation type="submission" date="2025-08" db="UniProtKB">
        <authorList>
            <consortium name="RefSeq"/>
        </authorList>
    </citation>
    <scope>IDENTIFICATION</scope>
    <source>
        <tissue evidence="5">Leaves</tissue>
    </source>
</reference>
<sequence>MASMASNGEAAFASNYLVLDPKDATAFDLLRFLLSSRADNRRFIFAPRGTRLPFPKRVVIVGSVVLQLILFMLAGPLALLGYALEQWLNLLHVNGGFMGLIFRILRGRRPVQAPDRDSPKFLSLIGLSDNREELDASIPIDDTRYNSALAIMAAKVVYENPAHIEDVVSKIWKMEFMGFYDFWNAFQRKPTTQAMLFRQNKDSDSELICVAFRGTEPFAAEDWITDIDLSYFELPKVGRAHSGFMEALGLQRGSGWPKDLPQSTRQYAYYTIREILKDALKNNPKARFIVTGHSLGGALAILFPSILAYHEEKDLLDRLDGVYTFGQPRVADSRFGAFVEQNLEGSTRKYFRIVYCNDLVPRVPWDNSWSDFQHFGKCIYFNSLYRGDIVDEVPNKNYFSIFMFIPKKMISAWELIRGFGMGMFMGPEYKELKVMRAVRLMGLFGLAGLPAHAPLDYVNSTRFASPNLYTSKPWLGQ</sequence>
<dbReference type="GO" id="GO:0004806">
    <property type="term" value="F:triacylglycerol lipase activity"/>
    <property type="evidence" value="ECO:0007669"/>
    <property type="project" value="InterPro"/>
</dbReference>
<dbReference type="Gene3D" id="3.40.50.1820">
    <property type="entry name" value="alpha/beta hydrolase"/>
    <property type="match status" value="1"/>
</dbReference>